<feature type="transmembrane region" description="Helical" evidence="1">
    <location>
        <begin position="20"/>
        <end position="40"/>
    </location>
</feature>
<dbReference type="Gene3D" id="1.20.1280.290">
    <property type="match status" value="1"/>
</dbReference>
<name>A0A3S6QZK4_9LACO</name>
<feature type="transmembrane region" description="Helical" evidence="1">
    <location>
        <begin position="80"/>
        <end position="100"/>
    </location>
</feature>
<dbReference type="RefSeq" id="WP_148127345.1">
    <property type="nucleotide sequence ID" value="NZ_CP018180.1"/>
</dbReference>
<dbReference type="AlphaFoldDB" id="A0A3S6QZK4"/>
<dbReference type="KEGG" id="lng:BSQ50_06220"/>
<accession>A0A3S6QZK4</accession>
<feature type="transmembrane region" description="Helical" evidence="1">
    <location>
        <begin position="55"/>
        <end position="73"/>
    </location>
</feature>
<gene>
    <name evidence="2" type="ORF">BSQ50_06220</name>
</gene>
<evidence type="ECO:0000313" key="2">
    <source>
        <dbReference type="EMBL" id="AUJ33219.1"/>
    </source>
</evidence>
<protein>
    <recommendedName>
        <fullName evidence="4">Small conserved membrane protein</fullName>
    </recommendedName>
</protein>
<keyword evidence="1" id="KW-0472">Membrane</keyword>
<dbReference type="Proteomes" id="UP000324497">
    <property type="component" value="Chromosome"/>
</dbReference>
<keyword evidence="1" id="KW-1133">Transmembrane helix</keyword>
<dbReference type="EMBL" id="CP018180">
    <property type="protein sequence ID" value="AUJ33219.1"/>
    <property type="molecule type" value="Genomic_DNA"/>
</dbReference>
<organism evidence="2 3">
    <name type="scientific">Liquorilactobacillus nagelii</name>
    <dbReference type="NCBI Taxonomy" id="82688"/>
    <lineage>
        <taxon>Bacteria</taxon>
        <taxon>Bacillati</taxon>
        <taxon>Bacillota</taxon>
        <taxon>Bacilli</taxon>
        <taxon>Lactobacillales</taxon>
        <taxon>Lactobacillaceae</taxon>
        <taxon>Liquorilactobacillus</taxon>
    </lineage>
</organism>
<keyword evidence="1" id="KW-0812">Transmembrane</keyword>
<sequence length="101" mass="11616">MRHYNFGHLEDSILKEESKFILILSRVATVLAVLMYVSYIPQIMNNLQGDYGNPIQPLVAAINCSFWSIYAYFKINRDWPVFWANIPGVFFGLAAFITALH</sequence>
<evidence type="ECO:0000313" key="3">
    <source>
        <dbReference type="Proteomes" id="UP000324497"/>
    </source>
</evidence>
<keyword evidence="3" id="KW-1185">Reference proteome</keyword>
<evidence type="ECO:0000256" key="1">
    <source>
        <dbReference type="SAM" id="Phobius"/>
    </source>
</evidence>
<proteinExistence type="predicted"/>
<reference evidence="2 3" key="1">
    <citation type="submission" date="2016-11" db="EMBL/GenBank/DDBJ databases">
        <title>Interaction between Lactobacillus species and yeast in water kefir.</title>
        <authorList>
            <person name="Behr J."/>
            <person name="Xu D."/>
            <person name="Vogel R.F."/>
        </authorList>
    </citation>
    <scope>NUCLEOTIDE SEQUENCE [LARGE SCALE GENOMIC DNA]</scope>
    <source>
        <strain evidence="2 3">TMW 1.1827</strain>
    </source>
</reference>
<evidence type="ECO:0008006" key="4">
    <source>
        <dbReference type="Google" id="ProtNLM"/>
    </source>
</evidence>